<dbReference type="CDD" id="cd00090">
    <property type="entry name" value="HTH_ARSR"/>
    <property type="match status" value="1"/>
</dbReference>
<keyword evidence="6" id="KW-1185">Reference proteome</keyword>
<dbReference type="NCBIfam" id="NF033788">
    <property type="entry name" value="HTH_metalloreg"/>
    <property type="match status" value="1"/>
</dbReference>
<name>A0A853IY06_9BURK</name>
<dbReference type="PANTHER" id="PTHR43132">
    <property type="entry name" value="ARSENICAL RESISTANCE OPERON REPRESSOR ARSR-RELATED"/>
    <property type="match status" value="1"/>
</dbReference>
<dbReference type="PANTHER" id="PTHR43132:SF9">
    <property type="entry name" value="ARSR FAMILY TRANSCRIPTIONAL REGULATORY PROTEIN"/>
    <property type="match status" value="1"/>
</dbReference>
<dbReference type="InterPro" id="IPR051011">
    <property type="entry name" value="Metal_resp_trans_reg"/>
</dbReference>
<keyword evidence="3" id="KW-0804">Transcription</keyword>
<evidence type="ECO:0000256" key="3">
    <source>
        <dbReference type="ARBA" id="ARBA00023163"/>
    </source>
</evidence>
<evidence type="ECO:0000256" key="1">
    <source>
        <dbReference type="ARBA" id="ARBA00023015"/>
    </source>
</evidence>
<evidence type="ECO:0000313" key="6">
    <source>
        <dbReference type="Proteomes" id="UP000589716"/>
    </source>
</evidence>
<evidence type="ECO:0000256" key="2">
    <source>
        <dbReference type="ARBA" id="ARBA00023125"/>
    </source>
</evidence>
<proteinExistence type="predicted"/>
<dbReference type="SUPFAM" id="SSF46785">
    <property type="entry name" value="Winged helix' DNA-binding domain"/>
    <property type="match status" value="1"/>
</dbReference>
<evidence type="ECO:0000313" key="5">
    <source>
        <dbReference type="EMBL" id="NZA02800.1"/>
    </source>
</evidence>
<dbReference type="PRINTS" id="PR00778">
    <property type="entry name" value="HTHARSR"/>
</dbReference>
<comment type="caution">
    <text evidence="5">The sequence shown here is derived from an EMBL/GenBank/DDBJ whole genome shotgun (WGS) entry which is preliminary data.</text>
</comment>
<dbReference type="Pfam" id="PF12840">
    <property type="entry name" value="HTH_20"/>
    <property type="match status" value="1"/>
</dbReference>
<evidence type="ECO:0000259" key="4">
    <source>
        <dbReference type="PROSITE" id="PS50987"/>
    </source>
</evidence>
<reference evidence="5 6" key="1">
    <citation type="submission" date="2020-07" db="EMBL/GenBank/DDBJ databases">
        <authorList>
            <person name="Maaloum M."/>
        </authorList>
    </citation>
    <scope>NUCLEOTIDE SEQUENCE [LARGE SCALE GENOMIC DNA]</scope>
    <source>
        <strain evidence="5 6">GCS-AN-3</strain>
    </source>
</reference>
<dbReference type="InterPro" id="IPR036388">
    <property type="entry name" value="WH-like_DNA-bd_sf"/>
</dbReference>
<sequence>MNQLPPAALEHVARYFRTLSEPTRLRILNVLGTGEMSVGDIAVQVDSSIANVSRHLTQMAQYGLVAREHRGNSVLYRIADPAVHELCDLVCGSIGRRLEATVAERAAFNPAPAKAAGGRPARR</sequence>
<keyword evidence="2" id="KW-0238">DNA-binding</keyword>
<accession>A0A853IY06</accession>
<dbReference type="EMBL" id="JACCKX010000001">
    <property type="protein sequence ID" value="NZA02800.1"/>
    <property type="molecule type" value="Genomic_DNA"/>
</dbReference>
<dbReference type="PROSITE" id="PS50987">
    <property type="entry name" value="HTH_ARSR_2"/>
    <property type="match status" value="1"/>
</dbReference>
<dbReference type="Gene3D" id="1.10.10.10">
    <property type="entry name" value="Winged helix-like DNA-binding domain superfamily/Winged helix DNA-binding domain"/>
    <property type="match status" value="1"/>
</dbReference>
<dbReference type="SMART" id="SM00418">
    <property type="entry name" value="HTH_ARSR"/>
    <property type="match status" value="1"/>
</dbReference>
<gene>
    <name evidence="5" type="ORF">H0I39_15535</name>
</gene>
<organism evidence="5 6">
    <name type="scientific">Ottowia beijingensis</name>
    <dbReference type="NCBI Taxonomy" id="1207057"/>
    <lineage>
        <taxon>Bacteria</taxon>
        <taxon>Pseudomonadati</taxon>
        <taxon>Pseudomonadota</taxon>
        <taxon>Betaproteobacteria</taxon>
        <taxon>Burkholderiales</taxon>
        <taxon>Comamonadaceae</taxon>
        <taxon>Ottowia</taxon>
    </lineage>
</organism>
<feature type="domain" description="HTH arsR-type" evidence="4">
    <location>
        <begin position="4"/>
        <end position="98"/>
    </location>
</feature>
<dbReference type="AlphaFoldDB" id="A0A853IY06"/>
<dbReference type="Proteomes" id="UP000589716">
    <property type="component" value="Unassembled WGS sequence"/>
</dbReference>
<dbReference type="InterPro" id="IPR036390">
    <property type="entry name" value="WH_DNA-bd_sf"/>
</dbReference>
<dbReference type="GO" id="GO:0003700">
    <property type="term" value="F:DNA-binding transcription factor activity"/>
    <property type="evidence" value="ECO:0007669"/>
    <property type="project" value="InterPro"/>
</dbReference>
<protein>
    <submittedName>
        <fullName evidence="5">Helix-turn-helix transcriptional regulator</fullName>
    </submittedName>
</protein>
<keyword evidence="1" id="KW-0805">Transcription regulation</keyword>
<dbReference type="InterPro" id="IPR001845">
    <property type="entry name" value="HTH_ArsR_DNA-bd_dom"/>
</dbReference>
<dbReference type="GO" id="GO:0003677">
    <property type="term" value="F:DNA binding"/>
    <property type="evidence" value="ECO:0007669"/>
    <property type="project" value="UniProtKB-KW"/>
</dbReference>
<dbReference type="InterPro" id="IPR011991">
    <property type="entry name" value="ArsR-like_HTH"/>
</dbReference>